<reference evidence="2 3" key="1">
    <citation type="journal article" date="2021" name="bioRxiv">
        <title>Chromosome-scale and haplotype-resolved genome assembly of a tetraploid potato cultivar.</title>
        <authorList>
            <person name="Sun H."/>
            <person name="Jiao W.-B."/>
            <person name="Krause K."/>
            <person name="Campoy J.A."/>
            <person name="Goel M."/>
            <person name="Folz-Donahue K."/>
            <person name="Kukat C."/>
            <person name="Huettel B."/>
            <person name="Schneeberger K."/>
        </authorList>
    </citation>
    <scope>NUCLEOTIDE SEQUENCE [LARGE SCALE GENOMIC DNA]</scope>
    <source>
        <strain evidence="2">SolTubOtavaFocal</strain>
        <tissue evidence="2">Leaves</tissue>
    </source>
</reference>
<evidence type="ECO:0000256" key="1">
    <source>
        <dbReference type="SAM" id="MobiDB-lite"/>
    </source>
</evidence>
<accession>A0ABQ7UX23</accession>
<gene>
    <name evidence="2" type="ORF">KY290_026656</name>
</gene>
<name>A0ABQ7UX23_SOLTU</name>
<evidence type="ECO:0000313" key="3">
    <source>
        <dbReference type="Proteomes" id="UP000826656"/>
    </source>
</evidence>
<organism evidence="2 3">
    <name type="scientific">Solanum tuberosum</name>
    <name type="common">Potato</name>
    <dbReference type="NCBI Taxonomy" id="4113"/>
    <lineage>
        <taxon>Eukaryota</taxon>
        <taxon>Viridiplantae</taxon>
        <taxon>Streptophyta</taxon>
        <taxon>Embryophyta</taxon>
        <taxon>Tracheophyta</taxon>
        <taxon>Spermatophyta</taxon>
        <taxon>Magnoliopsida</taxon>
        <taxon>eudicotyledons</taxon>
        <taxon>Gunneridae</taxon>
        <taxon>Pentapetalae</taxon>
        <taxon>asterids</taxon>
        <taxon>lamiids</taxon>
        <taxon>Solanales</taxon>
        <taxon>Solanaceae</taxon>
        <taxon>Solanoideae</taxon>
        <taxon>Solaneae</taxon>
        <taxon>Solanum</taxon>
    </lineage>
</organism>
<feature type="region of interest" description="Disordered" evidence="1">
    <location>
        <begin position="1"/>
        <end position="21"/>
    </location>
</feature>
<comment type="caution">
    <text evidence="2">The sequence shown here is derived from an EMBL/GenBank/DDBJ whole genome shotgun (WGS) entry which is preliminary data.</text>
</comment>
<sequence length="463" mass="51777">MKLPLTVLHDTGGSNSDEEENSHDNVVLFEKSLSLHTSGLLVVFACKGTVKSNASSRLVEIDYPFADTIWLRTVPYWHDSLEQFHWGDQVEVLFILDFCVLKCNWVDTGQKCNLLIFLSYGIGAHKICDSLALSLGNVIFFGLDDGVKHDFFQCIATLYTYSDNEKYVDEFDGQHKLSPFTFAHAANFLSVTILARAVDPCVWDPGIHFEFRALTSNIYGVLETVEWAAHQRLPHGLVPMDRFGGMRVSNTIHRCFKVNISVVSKGIDINKEWNKKGIAATVSCMCRLLLVSMTIKIPYVAANSASISASASISLGEIFWCIVLLDTSHIIKLPSHVIPKVSKNYATMSRLLQAANQIMMLFLHRFACSNQAHYTPSFQMTFPDSNLEDKVLFGGGCIVVNQASSIKAYELEVVDQIGPSKMLECFIWDPGPISIWLKGRMSLKGGFMHIEENVCHLLFSSRV</sequence>
<proteinExistence type="predicted"/>
<keyword evidence="3" id="KW-1185">Reference proteome</keyword>
<dbReference type="EMBL" id="JAIVGD010000018">
    <property type="protein sequence ID" value="KAH0756386.1"/>
    <property type="molecule type" value="Genomic_DNA"/>
</dbReference>
<evidence type="ECO:0000313" key="2">
    <source>
        <dbReference type="EMBL" id="KAH0756386.1"/>
    </source>
</evidence>
<dbReference type="Proteomes" id="UP000826656">
    <property type="component" value="Unassembled WGS sequence"/>
</dbReference>
<protein>
    <submittedName>
        <fullName evidence="2">Uncharacterized protein</fullName>
    </submittedName>
</protein>